<keyword evidence="1" id="KW-0472">Membrane</keyword>
<name>A0AAN9R539_CANGL</name>
<keyword evidence="1" id="KW-0812">Transmembrane</keyword>
<keyword evidence="3" id="KW-1185">Reference proteome</keyword>
<evidence type="ECO:0000256" key="1">
    <source>
        <dbReference type="SAM" id="Phobius"/>
    </source>
</evidence>
<keyword evidence="1" id="KW-1133">Transmembrane helix</keyword>
<dbReference type="AlphaFoldDB" id="A0AAN9R539"/>
<protein>
    <submittedName>
        <fullName evidence="2">Uncharacterized protein</fullName>
    </submittedName>
</protein>
<evidence type="ECO:0000313" key="2">
    <source>
        <dbReference type="EMBL" id="KAK7359612.1"/>
    </source>
</evidence>
<dbReference type="EMBL" id="JAYMYQ010000001">
    <property type="protein sequence ID" value="KAK7359612.1"/>
    <property type="molecule type" value="Genomic_DNA"/>
</dbReference>
<evidence type="ECO:0000313" key="3">
    <source>
        <dbReference type="Proteomes" id="UP001367508"/>
    </source>
</evidence>
<feature type="transmembrane region" description="Helical" evidence="1">
    <location>
        <begin position="104"/>
        <end position="128"/>
    </location>
</feature>
<accession>A0AAN9R539</accession>
<gene>
    <name evidence="2" type="ORF">VNO77_01573</name>
</gene>
<comment type="caution">
    <text evidence="2">The sequence shown here is derived from an EMBL/GenBank/DDBJ whole genome shotgun (WGS) entry which is preliminary data.</text>
</comment>
<organism evidence="2 3">
    <name type="scientific">Canavalia gladiata</name>
    <name type="common">Sword bean</name>
    <name type="synonym">Dolichos gladiatus</name>
    <dbReference type="NCBI Taxonomy" id="3824"/>
    <lineage>
        <taxon>Eukaryota</taxon>
        <taxon>Viridiplantae</taxon>
        <taxon>Streptophyta</taxon>
        <taxon>Embryophyta</taxon>
        <taxon>Tracheophyta</taxon>
        <taxon>Spermatophyta</taxon>
        <taxon>Magnoliopsida</taxon>
        <taxon>eudicotyledons</taxon>
        <taxon>Gunneridae</taxon>
        <taxon>Pentapetalae</taxon>
        <taxon>rosids</taxon>
        <taxon>fabids</taxon>
        <taxon>Fabales</taxon>
        <taxon>Fabaceae</taxon>
        <taxon>Papilionoideae</taxon>
        <taxon>50 kb inversion clade</taxon>
        <taxon>NPAAA clade</taxon>
        <taxon>indigoferoid/millettioid clade</taxon>
        <taxon>Phaseoleae</taxon>
        <taxon>Canavalia</taxon>
    </lineage>
</organism>
<dbReference type="Proteomes" id="UP001367508">
    <property type="component" value="Unassembled WGS sequence"/>
</dbReference>
<proteinExistence type="predicted"/>
<sequence length="245" mass="27191">MIIRNEASFQLLVFIGRKKANANANATSEKGKTPRDATWHGWSGRVLLGFNNNNNSFSLSLLPCQSVTPSYDPGESVFVCLSLSTTLSLSLYKTTSTNNNNNSYLFFSLYLFICLPLLSLSLSLSSYLSSPCIHALIPLSLSAYPLSPFHSSNLMQPFSVLLFDPSTRLLCLVSDSLDSQATCYHGHFPFEVKNSFYAGLVFKEDELCPTSWSILHQTQSLVIGVVEKNSRLKCNLDMLNAYEID</sequence>
<reference evidence="2 3" key="1">
    <citation type="submission" date="2024-01" db="EMBL/GenBank/DDBJ databases">
        <title>The genomes of 5 underutilized Papilionoideae crops provide insights into root nodulation and disease resistanc.</title>
        <authorList>
            <person name="Jiang F."/>
        </authorList>
    </citation>
    <scope>NUCLEOTIDE SEQUENCE [LARGE SCALE GENOMIC DNA]</scope>
    <source>
        <strain evidence="2">LVBAO_FW01</strain>
        <tissue evidence="2">Leaves</tissue>
    </source>
</reference>